<sequence length="111" mass="12219">MALLQDEEIVDLERLAVSFFFLRRIISQGIGHVYGHNLIPPASVVGVVAAVRDHQADAILVSQPGIVAKAALTRTTSCLHFRVIFFWSSVCTLRSFSFGRGSYNGVSVTRR</sequence>
<proteinExistence type="predicted"/>
<dbReference type="EMBL" id="PPTA01000013">
    <property type="protein sequence ID" value="TFA99662.1"/>
    <property type="molecule type" value="Genomic_DNA"/>
</dbReference>
<organism evidence="1 2">
    <name type="scientific">Trichoderma ghanense</name>
    <dbReference type="NCBI Taxonomy" id="65468"/>
    <lineage>
        <taxon>Eukaryota</taxon>
        <taxon>Fungi</taxon>
        <taxon>Dikarya</taxon>
        <taxon>Ascomycota</taxon>
        <taxon>Pezizomycotina</taxon>
        <taxon>Sordariomycetes</taxon>
        <taxon>Hypocreomycetidae</taxon>
        <taxon>Hypocreales</taxon>
        <taxon>Hypocreaceae</taxon>
        <taxon>Trichoderma</taxon>
    </lineage>
</organism>
<dbReference type="RefSeq" id="XP_073555864.1">
    <property type="nucleotide sequence ID" value="XM_073705660.1"/>
</dbReference>
<comment type="caution">
    <text evidence="1">The sequence shown here is derived from an EMBL/GenBank/DDBJ whole genome shotgun (WGS) entry which is preliminary data.</text>
</comment>
<keyword evidence="2" id="KW-1185">Reference proteome</keyword>
<protein>
    <submittedName>
        <fullName evidence="1">Uncharacterized protein</fullName>
    </submittedName>
</protein>
<evidence type="ECO:0000313" key="2">
    <source>
        <dbReference type="Proteomes" id="UP001642720"/>
    </source>
</evidence>
<reference evidence="1 2" key="1">
    <citation type="submission" date="2018-01" db="EMBL/GenBank/DDBJ databases">
        <title>Genome characterization of the sugarcane-associated fungus Trichoderma ghanense CCMA-1212 and their application in lignocelulose bioconversion.</title>
        <authorList>
            <person name="Steindorff A.S."/>
            <person name="Mendes T.D."/>
            <person name="Vilela E.S.D."/>
            <person name="Rodrigues D.S."/>
            <person name="Formighieri E.F."/>
            <person name="Melo I.S."/>
            <person name="Favaro L.C.L."/>
        </authorList>
    </citation>
    <scope>NUCLEOTIDE SEQUENCE [LARGE SCALE GENOMIC DNA]</scope>
    <source>
        <strain evidence="1 2">CCMA-1212</strain>
    </source>
</reference>
<gene>
    <name evidence="1" type="ORF">CCMA1212_008532</name>
</gene>
<dbReference type="GeneID" id="300580110"/>
<name>A0ABY2GUQ5_9HYPO</name>
<evidence type="ECO:0000313" key="1">
    <source>
        <dbReference type="EMBL" id="TFA99662.1"/>
    </source>
</evidence>
<accession>A0ABY2GUQ5</accession>
<dbReference type="Proteomes" id="UP001642720">
    <property type="component" value="Unassembled WGS sequence"/>
</dbReference>